<evidence type="ECO:0000313" key="1">
    <source>
        <dbReference type="EMBL" id="MPC66809.1"/>
    </source>
</evidence>
<gene>
    <name evidence="1" type="ORF">E2C01_060962</name>
</gene>
<keyword evidence="2" id="KW-1185">Reference proteome</keyword>
<comment type="caution">
    <text evidence="1">The sequence shown here is derived from an EMBL/GenBank/DDBJ whole genome shotgun (WGS) entry which is preliminary data.</text>
</comment>
<organism evidence="1 2">
    <name type="scientific">Portunus trituberculatus</name>
    <name type="common">Swimming crab</name>
    <name type="synonym">Neptunus trituberculatus</name>
    <dbReference type="NCBI Taxonomy" id="210409"/>
    <lineage>
        <taxon>Eukaryota</taxon>
        <taxon>Metazoa</taxon>
        <taxon>Ecdysozoa</taxon>
        <taxon>Arthropoda</taxon>
        <taxon>Crustacea</taxon>
        <taxon>Multicrustacea</taxon>
        <taxon>Malacostraca</taxon>
        <taxon>Eumalacostraca</taxon>
        <taxon>Eucarida</taxon>
        <taxon>Decapoda</taxon>
        <taxon>Pleocyemata</taxon>
        <taxon>Brachyura</taxon>
        <taxon>Eubrachyura</taxon>
        <taxon>Portunoidea</taxon>
        <taxon>Portunidae</taxon>
        <taxon>Portuninae</taxon>
        <taxon>Portunus</taxon>
    </lineage>
</organism>
<sequence>MDGDNRSAEVFITIYTELLTYKPSDFLQHPLMSMLAFALVTEVTEVRHTTLRFPIGPLGSHVPRHGLEEEEEEEEEEEDHMGAVLKRNNVYSYAKFCSSLRDHYSLSALVLEPRPKHPYATTTLTASSI</sequence>
<reference evidence="1 2" key="1">
    <citation type="submission" date="2019-05" db="EMBL/GenBank/DDBJ databases">
        <title>Another draft genome of Portunus trituberculatus and its Hox gene families provides insights of decapod evolution.</title>
        <authorList>
            <person name="Jeong J.-H."/>
            <person name="Song I."/>
            <person name="Kim S."/>
            <person name="Choi T."/>
            <person name="Kim D."/>
            <person name="Ryu S."/>
            <person name="Kim W."/>
        </authorList>
    </citation>
    <scope>NUCLEOTIDE SEQUENCE [LARGE SCALE GENOMIC DNA]</scope>
    <source>
        <tissue evidence="1">Muscle</tissue>
    </source>
</reference>
<name>A0A5B7HAH0_PORTR</name>
<dbReference type="Proteomes" id="UP000324222">
    <property type="component" value="Unassembled WGS sequence"/>
</dbReference>
<proteinExistence type="predicted"/>
<dbReference type="EMBL" id="VSRR010025324">
    <property type="protein sequence ID" value="MPC66809.1"/>
    <property type="molecule type" value="Genomic_DNA"/>
</dbReference>
<protein>
    <submittedName>
        <fullName evidence="1">Uncharacterized protein</fullName>
    </submittedName>
</protein>
<evidence type="ECO:0000313" key="2">
    <source>
        <dbReference type="Proteomes" id="UP000324222"/>
    </source>
</evidence>
<dbReference type="AlphaFoldDB" id="A0A5B7HAH0"/>
<accession>A0A5B7HAH0</accession>